<dbReference type="InterPro" id="IPR050273">
    <property type="entry name" value="GppA/Ppx_hydrolase"/>
</dbReference>
<dbReference type="PANTHER" id="PTHR30005:SF13">
    <property type="entry name" value="EXOPOLYPHOSPHATASE 2"/>
    <property type="match status" value="1"/>
</dbReference>
<dbReference type="OrthoDB" id="9793035at2"/>
<dbReference type="Gene3D" id="3.30.420.150">
    <property type="entry name" value="Exopolyphosphatase. Domain 2"/>
    <property type="match status" value="1"/>
</dbReference>
<dbReference type="PANTHER" id="PTHR30005">
    <property type="entry name" value="EXOPOLYPHOSPHATASE"/>
    <property type="match status" value="1"/>
</dbReference>
<dbReference type="STRING" id="391625.PPSIR1_26191"/>
<evidence type="ECO:0000313" key="2">
    <source>
        <dbReference type="EMBL" id="EDM75227.1"/>
    </source>
</evidence>
<sequence>MRAVIDIGSNSVLLLVGERGPDGSLTFVRDEATVARLSEGAAARGSLAPEAIERTLAVLRRYRELADADGVEGIEAVATEGLRMASNQGDFLEPAAAILGAPVRLISGDEEARLSYRSVALELGPDEHAGPLRVVDIGGGSTELVVGRGLDVEGAVSHSLGSVRWSERFGDGHPPSPAALAAMEAAARERLASQPVEPHPILVGLAGTVTTVGALSLGLRRYERERVDGLRLPIARVRGLRDELATWPLERLQAEPILGKGRADVVVAGATILTVVLEHCGAQTLVVRDRGLRYALL</sequence>
<reference evidence="2 3" key="1">
    <citation type="submission" date="2007-06" db="EMBL/GenBank/DDBJ databases">
        <authorList>
            <person name="Shimkets L."/>
            <person name="Ferriera S."/>
            <person name="Johnson J."/>
            <person name="Kravitz S."/>
            <person name="Beeson K."/>
            <person name="Sutton G."/>
            <person name="Rogers Y.-H."/>
            <person name="Friedman R."/>
            <person name="Frazier M."/>
            <person name="Venter J.C."/>
        </authorList>
    </citation>
    <scope>NUCLEOTIDE SEQUENCE [LARGE SCALE GENOMIC DNA]</scope>
    <source>
        <strain evidence="2 3">SIR-1</strain>
    </source>
</reference>
<gene>
    <name evidence="2" type="ORF">PPSIR1_26191</name>
</gene>
<dbReference type="Proteomes" id="UP000005801">
    <property type="component" value="Unassembled WGS sequence"/>
</dbReference>
<dbReference type="InterPro" id="IPR003695">
    <property type="entry name" value="Ppx_GppA_N"/>
</dbReference>
<protein>
    <submittedName>
        <fullName evidence="2">Phosphatase, Ppx/GppA family protein</fullName>
    </submittedName>
</protein>
<dbReference type="EMBL" id="ABCS01000099">
    <property type="protein sequence ID" value="EDM75227.1"/>
    <property type="molecule type" value="Genomic_DNA"/>
</dbReference>
<name>A6GFY2_9BACT</name>
<evidence type="ECO:0000313" key="3">
    <source>
        <dbReference type="Proteomes" id="UP000005801"/>
    </source>
</evidence>
<accession>A6GFY2</accession>
<comment type="caution">
    <text evidence="2">The sequence shown here is derived from an EMBL/GenBank/DDBJ whole genome shotgun (WGS) entry which is preliminary data.</text>
</comment>
<dbReference type="CDD" id="cd24054">
    <property type="entry name" value="ASKHA_NBD_AaPPX-GppA_MtPPX2-like"/>
    <property type="match status" value="1"/>
</dbReference>
<dbReference type="Gene3D" id="3.30.420.40">
    <property type="match status" value="1"/>
</dbReference>
<feature type="domain" description="Ppx/GppA phosphatase N-terminal" evidence="1">
    <location>
        <begin position="22"/>
        <end position="293"/>
    </location>
</feature>
<dbReference type="eggNOG" id="COG0248">
    <property type="taxonomic scope" value="Bacteria"/>
</dbReference>
<dbReference type="SUPFAM" id="SSF53067">
    <property type="entry name" value="Actin-like ATPase domain"/>
    <property type="match status" value="2"/>
</dbReference>
<proteinExistence type="predicted"/>
<dbReference type="Pfam" id="PF02541">
    <property type="entry name" value="Ppx-GppA"/>
    <property type="match status" value="1"/>
</dbReference>
<dbReference type="GO" id="GO:0016462">
    <property type="term" value="F:pyrophosphatase activity"/>
    <property type="evidence" value="ECO:0007669"/>
    <property type="project" value="TreeGrafter"/>
</dbReference>
<dbReference type="RefSeq" id="WP_006975622.1">
    <property type="nucleotide sequence ID" value="NZ_ABCS01000099.1"/>
</dbReference>
<keyword evidence="3" id="KW-1185">Reference proteome</keyword>
<organism evidence="2 3">
    <name type="scientific">Plesiocystis pacifica SIR-1</name>
    <dbReference type="NCBI Taxonomy" id="391625"/>
    <lineage>
        <taxon>Bacteria</taxon>
        <taxon>Pseudomonadati</taxon>
        <taxon>Myxococcota</taxon>
        <taxon>Polyangia</taxon>
        <taxon>Nannocystales</taxon>
        <taxon>Nannocystaceae</taxon>
        <taxon>Plesiocystis</taxon>
    </lineage>
</organism>
<dbReference type="InterPro" id="IPR043129">
    <property type="entry name" value="ATPase_NBD"/>
</dbReference>
<evidence type="ECO:0000259" key="1">
    <source>
        <dbReference type="Pfam" id="PF02541"/>
    </source>
</evidence>
<dbReference type="AlphaFoldDB" id="A6GFY2"/>